<dbReference type="InterPro" id="IPR023151">
    <property type="entry name" value="PEP_util_CS"/>
</dbReference>
<dbReference type="OrthoDB" id="9765468at2"/>
<keyword evidence="3 10" id="KW-0808">Transferase</keyword>
<protein>
    <submittedName>
        <fullName evidence="10">Phosphoenolpyruvate--protein phosphotransferase</fullName>
    </submittedName>
</protein>
<dbReference type="GO" id="GO:0016020">
    <property type="term" value="C:membrane"/>
    <property type="evidence" value="ECO:0007669"/>
    <property type="project" value="InterPro"/>
</dbReference>
<dbReference type="SUPFAM" id="SSF53062">
    <property type="entry name" value="PTS system fructose IIA component-like"/>
    <property type="match status" value="1"/>
</dbReference>
<keyword evidence="11" id="KW-1185">Reference proteome</keyword>
<dbReference type="AlphaFoldDB" id="A0A4Q9KKC1"/>
<feature type="domain" description="PTS EIIA type-4" evidence="8">
    <location>
        <begin position="60"/>
        <end position="198"/>
    </location>
</feature>
<dbReference type="PROSITE" id="PS51350">
    <property type="entry name" value="PTS_HPR_DOM"/>
    <property type="match status" value="1"/>
</dbReference>
<dbReference type="PANTHER" id="PTHR46244:SF6">
    <property type="entry name" value="PHOSPHOENOLPYRUVATE-PROTEIN PHOSPHOTRANSFERASE"/>
    <property type="match status" value="1"/>
</dbReference>
<dbReference type="InterPro" id="IPR040442">
    <property type="entry name" value="Pyrv_kinase-like_dom_sf"/>
</dbReference>
<keyword evidence="10" id="KW-0670">Pyruvate</keyword>
<evidence type="ECO:0000256" key="3">
    <source>
        <dbReference type="ARBA" id="ARBA00022679"/>
    </source>
</evidence>
<dbReference type="GO" id="GO:0016301">
    <property type="term" value="F:kinase activity"/>
    <property type="evidence" value="ECO:0007669"/>
    <property type="project" value="UniProtKB-KW"/>
</dbReference>
<dbReference type="Pfam" id="PF05524">
    <property type="entry name" value="PEP-utilisers_N"/>
    <property type="match status" value="1"/>
</dbReference>
<dbReference type="InterPro" id="IPR036662">
    <property type="entry name" value="PTS_EIIA_man-typ_sf"/>
</dbReference>
<dbReference type="Pfam" id="PF00391">
    <property type="entry name" value="PEP-utilizers"/>
    <property type="match status" value="1"/>
</dbReference>
<evidence type="ECO:0000313" key="11">
    <source>
        <dbReference type="Proteomes" id="UP000291933"/>
    </source>
</evidence>
<dbReference type="InterPro" id="IPR000121">
    <property type="entry name" value="PEP_util_C"/>
</dbReference>
<dbReference type="SUPFAM" id="SSF52009">
    <property type="entry name" value="Phosphohistidine domain"/>
    <property type="match status" value="1"/>
</dbReference>
<dbReference type="InterPro" id="IPR050499">
    <property type="entry name" value="PEP-utilizing_PTS_enzyme"/>
</dbReference>
<dbReference type="PANTHER" id="PTHR46244">
    <property type="entry name" value="PHOSPHOENOLPYRUVATE-PROTEIN PHOSPHOTRANSFERASE"/>
    <property type="match status" value="1"/>
</dbReference>
<dbReference type="PRINTS" id="PR01736">
    <property type="entry name" value="PHPHTRNFRASE"/>
</dbReference>
<keyword evidence="6" id="KW-0460">Magnesium</keyword>
<evidence type="ECO:0000259" key="8">
    <source>
        <dbReference type="PROSITE" id="PS51096"/>
    </source>
</evidence>
<name>A0A4Q9KKC1_PROTD</name>
<dbReference type="Gene3D" id="3.40.50.510">
    <property type="entry name" value="Phosphotransferase system, mannose-type IIA component"/>
    <property type="match status" value="1"/>
</dbReference>
<dbReference type="InterPro" id="IPR008279">
    <property type="entry name" value="PEP-util_enz_mobile_dom"/>
</dbReference>
<dbReference type="InterPro" id="IPR035895">
    <property type="entry name" value="HPr-like_sf"/>
</dbReference>
<evidence type="ECO:0000259" key="9">
    <source>
        <dbReference type="PROSITE" id="PS51350"/>
    </source>
</evidence>
<dbReference type="InterPro" id="IPR036637">
    <property type="entry name" value="Phosphohistidine_dom_sf"/>
</dbReference>
<organism evidence="10 11">
    <name type="scientific">Propioniciclava tarda</name>
    <dbReference type="NCBI Taxonomy" id="433330"/>
    <lineage>
        <taxon>Bacteria</taxon>
        <taxon>Bacillati</taxon>
        <taxon>Actinomycetota</taxon>
        <taxon>Actinomycetes</taxon>
        <taxon>Propionibacteriales</taxon>
        <taxon>Propionibacteriaceae</taxon>
        <taxon>Propioniciclava</taxon>
    </lineage>
</organism>
<dbReference type="Gene3D" id="3.50.30.10">
    <property type="entry name" value="Phosphohistidine domain"/>
    <property type="match status" value="1"/>
</dbReference>
<dbReference type="GO" id="GO:0046872">
    <property type="term" value="F:metal ion binding"/>
    <property type="evidence" value="ECO:0007669"/>
    <property type="project" value="UniProtKB-KW"/>
</dbReference>
<evidence type="ECO:0000256" key="6">
    <source>
        <dbReference type="ARBA" id="ARBA00022842"/>
    </source>
</evidence>
<evidence type="ECO:0000256" key="1">
    <source>
        <dbReference type="ARBA" id="ARBA00001946"/>
    </source>
</evidence>
<dbReference type="SUPFAM" id="SSF51621">
    <property type="entry name" value="Phosphoenolpyruvate/pyruvate domain"/>
    <property type="match status" value="1"/>
</dbReference>
<evidence type="ECO:0000313" key="10">
    <source>
        <dbReference type="EMBL" id="TBT93086.1"/>
    </source>
</evidence>
<sequence length="855" mass="89368">MESRPSSLPGRDCSTSGNTTSRSCVDQSEDQWLTTPHDEGIRQPRRGGWGQAFACRDASVIGIVVVSHSRPLAEAAVALASGLLPAGPAPEIAVAAGTTDGGFGTDAAAISVAIKAVDSDAGVLVLLDGGSAIMSAELAVRFLDADLADRVVISSGPLVEGLLAAVTAAASGVGLDAVAVEARQALVGKARRLNPDGATSATPLRLQAPRPQAKARPVSLTWRTPVNNEHGLHIRPSAAIVTSLRGLNADVLISNATTGRGPAAAGSLSALAALEIRRGHVLEARITGPDAEKVRNILADLAARDFGETSGRRRPPRAPREPAASELAVGNGATPAPTASGTQIVVGPIHRRTSVPAVDGYHPGSPKIEFARFNDAVEEVEDYLDALALTRTASAGILHAQALLASDRELAHAVVGRITEGFSAVDAVVEHLTGLARELDALTDPYLRERAQDVRSVRRLLLLALMRKPLAEDDPGEPCVWLVEELDAATATRLDQRLCLGVITTTGGAHGHGALTAEARGIPVLTGREDARALAEGRHVAFDPVTRELWLDPDPTLVTALERLNAERMEAAASALSRAHEPAYTLDGRRVLVEANVSSLADALAAAAAGAEGSGVVRTEILFAARRQAPTAEEQAEVYVALGKTIGGPLSIRTWDAGGDKPVAFFTPSREPNPALGERGIRTMRKARDLFAEQLRGIAMAARETPIRVMFPMVTRPEEVSWARGVLDEALAGLGPVELPVGIMVEVPAAAIRAADFAGLVDFVSIGTNDLAQYTLASDRTNAAVSRLSSLDDPAVWDLIELTCRGLPGKPIAVCGSIANEPDAVARLVSLGVSELSVRPPMVAQIKQAVRQVSE</sequence>
<comment type="similarity">
    <text evidence="2">Belongs to the PEP-utilizing enzyme family.</text>
</comment>
<dbReference type="PROSITE" id="PS51096">
    <property type="entry name" value="PTS_EIIA_TYPE_4"/>
    <property type="match status" value="1"/>
</dbReference>
<dbReference type="PROSITE" id="PS00742">
    <property type="entry name" value="PEP_ENZYMES_2"/>
    <property type="match status" value="1"/>
</dbReference>
<dbReference type="Gene3D" id="1.10.274.10">
    <property type="entry name" value="PtsI, HPr-binding domain"/>
    <property type="match status" value="1"/>
</dbReference>
<dbReference type="InterPro" id="IPR008731">
    <property type="entry name" value="PTS_EIN"/>
</dbReference>
<feature type="region of interest" description="Disordered" evidence="7">
    <location>
        <begin position="1"/>
        <end position="45"/>
    </location>
</feature>
<feature type="compositionally biased region" description="Polar residues" evidence="7">
    <location>
        <begin position="13"/>
        <end position="34"/>
    </location>
</feature>
<dbReference type="SUPFAM" id="SSF47831">
    <property type="entry name" value="Enzyme I of the PEP:sugar phosphotransferase system HPr-binding (sub)domain"/>
    <property type="match status" value="1"/>
</dbReference>
<dbReference type="InterPro" id="IPR015813">
    <property type="entry name" value="Pyrv/PenolPyrv_kinase-like_dom"/>
</dbReference>
<dbReference type="Proteomes" id="UP000291933">
    <property type="component" value="Unassembled WGS sequence"/>
</dbReference>
<comment type="cofactor">
    <cofactor evidence="1">
        <name>Mg(2+)</name>
        <dbReference type="ChEBI" id="CHEBI:18420"/>
    </cofactor>
</comment>
<evidence type="ECO:0000256" key="2">
    <source>
        <dbReference type="ARBA" id="ARBA00007837"/>
    </source>
</evidence>
<dbReference type="Pfam" id="PF03610">
    <property type="entry name" value="EIIA-man"/>
    <property type="match status" value="1"/>
</dbReference>
<dbReference type="GO" id="GO:0009401">
    <property type="term" value="P:phosphoenolpyruvate-dependent sugar phosphotransferase system"/>
    <property type="evidence" value="ECO:0007669"/>
    <property type="project" value="InterPro"/>
</dbReference>
<dbReference type="InterPro" id="IPR036618">
    <property type="entry name" value="PtsI_HPr-bd_sf"/>
</dbReference>
<accession>A0A4Q9KKC1</accession>
<evidence type="ECO:0000256" key="4">
    <source>
        <dbReference type="ARBA" id="ARBA00022723"/>
    </source>
</evidence>
<evidence type="ECO:0000256" key="7">
    <source>
        <dbReference type="SAM" id="MobiDB-lite"/>
    </source>
</evidence>
<dbReference type="EMBL" id="SDMR01000019">
    <property type="protein sequence ID" value="TBT93086.1"/>
    <property type="molecule type" value="Genomic_DNA"/>
</dbReference>
<reference evidence="10 11" key="1">
    <citation type="submission" date="2019-01" db="EMBL/GenBank/DDBJ databases">
        <title>Lactibacter flavus gen. nov., sp. nov., a novel bacterium of the family Propionibacteriaceae isolated from raw milk and dairy products.</title>
        <authorList>
            <person name="Huptas C."/>
            <person name="Wenning M."/>
            <person name="Breitenwieser F."/>
            <person name="Doll E."/>
            <person name="Von Neubeck M."/>
            <person name="Busse H.-J."/>
            <person name="Scherer S."/>
        </authorList>
    </citation>
    <scope>NUCLEOTIDE SEQUENCE [LARGE SCALE GENOMIC DNA]</scope>
    <source>
        <strain evidence="10 11">DSM 22130</strain>
    </source>
</reference>
<keyword evidence="4" id="KW-0479">Metal-binding</keyword>
<dbReference type="Gene3D" id="3.20.20.60">
    <property type="entry name" value="Phosphoenolpyruvate-binding domains"/>
    <property type="match status" value="1"/>
</dbReference>
<dbReference type="InterPro" id="IPR004701">
    <property type="entry name" value="PTS_EIIA_man-typ"/>
</dbReference>
<gene>
    <name evidence="10" type="ORF">ET996_12660</name>
</gene>
<dbReference type="InterPro" id="IPR000032">
    <property type="entry name" value="HPr-like"/>
</dbReference>
<dbReference type="Pfam" id="PF00381">
    <property type="entry name" value="PTS-HPr"/>
    <property type="match status" value="1"/>
</dbReference>
<dbReference type="SUPFAM" id="SSF55594">
    <property type="entry name" value="HPr-like"/>
    <property type="match status" value="1"/>
</dbReference>
<proteinExistence type="inferred from homology"/>
<feature type="domain" description="HPr" evidence="9">
    <location>
        <begin position="217"/>
        <end position="309"/>
    </location>
</feature>
<comment type="caution">
    <text evidence="10">The sequence shown here is derived from an EMBL/GenBank/DDBJ whole genome shotgun (WGS) entry which is preliminary data.</text>
</comment>
<evidence type="ECO:0000256" key="5">
    <source>
        <dbReference type="ARBA" id="ARBA00022777"/>
    </source>
</evidence>
<keyword evidence="5" id="KW-0418">Kinase</keyword>
<feature type="region of interest" description="Disordered" evidence="7">
    <location>
        <begin position="306"/>
        <end position="341"/>
    </location>
</feature>
<dbReference type="Pfam" id="PF02896">
    <property type="entry name" value="PEP-utilizers_C"/>
    <property type="match status" value="1"/>
</dbReference>
<dbReference type="Gene3D" id="3.30.1340.10">
    <property type="entry name" value="HPr-like"/>
    <property type="match status" value="1"/>
</dbReference>